<evidence type="ECO:0000313" key="3">
    <source>
        <dbReference type="Proteomes" id="UP000231791"/>
    </source>
</evidence>
<dbReference type="AlphaFoldDB" id="A0A2K8PFG7"/>
<name>A0A2K8PFG7_STRLA</name>
<feature type="domain" description="DUF4097" evidence="1">
    <location>
        <begin position="119"/>
        <end position="230"/>
    </location>
</feature>
<dbReference type="Gene3D" id="2.160.20.120">
    <property type="match status" value="1"/>
</dbReference>
<sequence length="253" mass="25502">MPAHTASARPGRKAFGGAVTAVTAGFLLVGCSLPGGTSRSLTADDTVTEAVTAVEVTDARRGSIEVTPGAGPGVRVHRTVHYRGEATPEPGRRVSDGVLSFTAGCADSCWVDYRLEVPASAKVRLDSSSGRITVAGVAAAEVTSGSGDVRAERITGPLRIRTASGDIEATALRAPDAEIRSASGDATVGFAAPPASLSVTTTSGDVRARLPGGPYEVTASTASGDRDVTLASTPAAPSRLSFRTTSGDLHVSG</sequence>
<evidence type="ECO:0000259" key="1">
    <source>
        <dbReference type="Pfam" id="PF13349"/>
    </source>
</evidence>
<proteinExistence type="predicted"/>
<dbReference type="EMBL" id="CP024985">
    <property type="protein sequence ID" value="ATZ24493.1"/>
    <property type="molecule type" value="Genomic_DNA"/>
</dbReference>
<dbReference type="Pfam" id="PF13349">
    <property type="entry name" value="DUF4097"/>
    <property type="match status" value="1"/>
</dbReference>
<evidence type="ECO:0000313" key="2">
    <source>
        <dbReference type="EMBL" id="ATZ24493.1"/>
    </source>
</evidence>
<reference evidence="2 3" key="1">
    <citation type="submission" date="2017-11" db="EMBL/GenBank/DDBJ databases">
        <title>Complete genome sequence of Streptomyces lavendulae subsp. lavendulae CCM 3239 (formerly 'Streptomyces aureofaciens CCM 3239'), the producer of the angucycline-type antibiotic auricin.</title>
        <authorList>
            <person name="Busche T."/>
            <person name="Novakova R."/>
            <person name="Al'Dilaimi A."/>
            <person name="Homerova D."/>
            <person name="Feckova L."/>
            <person name="Rezuchova B."/>
            <person name="Mingyar E."/>
            <person name="Csolleiova D."/>
            <person name="Bekeova C."/>
            <person name="Winkler A."/>
            <person name="Sevcikova B."/>
            <person name="Kalinowski J."/>
            <person name="Kormanec J."/>
            <person name="Ruckert C."/>
        </authorList>
    </citation>
    <scope>NUCLEOTIDE SEQUENCE [LARGE SCALE GENOMIC DNA]</scope>
    <source>
        <strain evidence="2 3">CCM 3239</strain>
    </source>
</reference>
<dbReference type="GeneID" id="49383690"/>
<accession>A0A2K8PFG7</accession>
<dbReference type="KEGG" id="slx:SLAV_13175"/>
<dbReference type="InterPro" id="IPR025164">
    <property type="entry name" value="Toastrack_DUF4097"/>
</dbReference>
<dbReference type="RefSeq" id="WP_030225702.1">
    <property type="nucleotide sequence ID" value="NZ_CP024985.1"/>
</dbReference>
<gene>
    <name evidence="2" type="ORF">SLAV_13175</name>
</gene>
<keyword evidence="3" id="KW-1185">Reference proteome</keyword>
<dbReference type="Proteomes" id="UP000231791">
    <property type="component" value="Chromosome"/>
</dbReference>
<organism evidence="2 3">
    <name type="scientific">Streptomyces lavendulae subsp. lavendulae</name>
    <dbReference type="NCBI Taxonomy" id="58340"/>
    <lineage>
        <taxon>Bacteria</taxon>
        <taxon>Bacillati</taxon>
        <taxon>Actinomycetota</taxon>
        <taxon>Actinomycetes</taxon>
        <taxon>Kitasatosporales</taxon>
        <taxon>Streptomycetaceae</taxon>
        <taxon>Streptomyces</taxon>
    </lineage>
</organism>
<dbReference type="OrthoDB" id="4456952at2"/>
<protein>
    <recommendedName>
        <fullName evidence="1">DUF4097 domain-containing protein</fullName>
    </recommendedName>
</protein>